<dbReference type="PANTHER" id="PTHR19316">
    <property type="entry name" value="PROTEIN FOLDING REGULATOR"/>
    <property type="match status" value="1"/>
</dbReference>
<name>A0ABD3PBR9_9STRA</name>
<keyword evidence="4" id="KW-1185">Reference proteome</keyword>
<dbReference type="InterPro" id="IPR016024">
    <property type="entry name" value="ARM-type_fold"/>
</dbReference>
<dbReference type="Gene3D" id="1.25.10.10">
    <property type="entry name" value="Leucine-rich Repeat Variant"/>
    <property type="match status" value="1"/>
</dbReference>
<organism evidence="3 4">
    <name type="scientific">Cyclotella cryptica</name>
    <dbReference type="NCBI Taxonomy" id="29204"/>
    <lineage>
        <taxon>Eukaryota</taxon>
        <taxon>Sar</taxon>
        <taxon>Stramenopiles</taxon>
        <taxon>Ochrophyta</taxon>
        <taxon>Bacillariophyta</taxon>
        <taxon>Coscinodiscophyceae</taxon>
        <taxon>Thalassiosirophycidae</taxon>
        <taxon>Stephanodiscales</taxon>
        <taxon>Stephanodiscaceae</taxon>
        <taxon>Cyclotella</taxon>
    </lineage>
</organism>
<dbReference type="SUPFAM" id="SSF48371">
    <property type="entry name" value="ARM repeat"/>
    <property type="match status" value="1"/>
</dbReference>
<dbReference type="InterPro" id="IPR011989">
    <property type="entry name" value="ARM-like"/>
</dbReference>
<reference evidence="3 4" key="1">
    <citation type="journal article" date="2020" name="G3 (Bethesda)">
        <title>Improved Reference Genome for Cyclotella cryptica CCMP332, a Model for Cell Wall Morphogenesis, Salinity Adaptation, and Lipid Production in Diatoms (Bacillariophyta).</title>
        <authorList>
            <person name="Roberts W.R."/>
            <person name="Downey K.M."/>
            <person name="Ruck E.C."/>
            <person name="Traller J.C."/>
            <person name="Alverson A.J."/>
        </authorList>
    </citation>
    <scope>NUCLEOTIDE SEQUENCE [LARGE SCALE GENOMIC DNA]</scope>
    <source>
        <strain evidence="3 4">CCMP332</strain>
    </source>
</reference>
<protein>
    <recommendedName>
        <fullName evidence="2">Nucleotide exchange factor Fes1 domain-containing protein</fullName>
    </recommendedName>
</protein>
<keyword evidence="1" id="KW-0677">Repeat</keyword>
<dbReference type="AlphaFoldDB" id="A0ABD3PBR9"/>
<dbReference type="InterPro" id="IPR013918">
    <property type="entry name" value="Nucleotide_exch_fac_Fes1"/>
</dbReference>
<sequence length="392" mass="44052">MTSNSNNNSPFAWLGLLKWSLAYSDGTRPTSEEFKPMSNEDMEFLEKVMKEGIIDEGERMKEILRSLTEGVESVMNASVVEGEEEKRKEISEDDMFDLFQELRDIVEQIDYARAFMAMGGITFLLGCATTEGNIPKSIRKASLSVLATMCQNNPPVQLNLLEVGHMPQLIQMFFDYSQTDENADAVDDSVREKVVQTLSASIRGHSMAEQIFCQNEHGKTMLRIGLGMPHASNPATADRPWAKPSVQLRKRSLFLLKALLTADEVTSERIMQYESFVSFVCTHEINPEWEEEAEIREMGLEMLTELIARHHVPVNVPAAGTIIAQHKNSIASVGVKRIEEIKCLEESSEEREYAMVELEAWEQLMVTLSKIDDTLPNCSVCVGDDITSSVLD</sequence>
<dbReference type="PANTHER" id="PTHR19316:SF18">
    <property type="entry name" value="HSP70-BINDING PROTEIN 1"/>
    <property type="match status" value="1"/>
</dbReference>
<evidence type="ECO:0000256" key="1">
    <source>
        <dbReference type="ARBA" id="ARBA00022737"/>
    </source>
</evidence>
<evidence type="ECO:0000259" key="2">
    <source>
        <dbReference type="Pfam" id="PF08609"/>
    </source>
</evidence>
<dbReference type="Proteomes" id="UP001516023">
    <property type="component" value="Unassembled WGS sequence"/>
</dbReference>
<accession>A0ABD3PBR9</accession>
<feature type="domain" description="Nucleotide exchange factor Fes1" evidence="2">
    <location>
        <begin position="15"/>
        <end position="112"/>
    </location>
</feature>
<comment type="caution">
    <text evidence="3">The sequence shown here is derived from an EMBL/GenBank/DDBJ whole genome shotgun (WGS) entry which is preliminary data.</text>
</comment>
<dbReference type="EMBL" id="JABMIG020000229">
    <property type="protein sequence ID" value="KAL3784761.1"/>
    <property type="molecule type" value="Genomic_DNA"/>
</dbReference>
<dbReference type="Pfam" id="PF08609">
    <property type="entry name" value="Fes1"/>
    <property type="match status" value="1"/>
</dbReference>
<evidence type="ECO:0000313" key="4">
    <source>
        <dbReference type="Proteomes" id="UP001516023"/>
    </source>
</evidence>
<gene>
    <name evidence="3" type="ORF">HJC23_003513</name>
</gene>
<proteinExistence type="predicted"/>
<dbReference type="InterPro" id="IPR050693">
    <property type="entry name" value="Hsp70_NEF-Inhibitors"/>
</dbReference>
<evidence type="ECO:0000313" key="3">
    <source>
        <dbReference type="EMBL" id="KAL3784761.1"/>
    </source>
</evidence>